<dbReference type="AlphaFoldDB" id="A0AB34PXJ8"/>
<dbReference type="Proteomes" id="UP000030161">
    <property type="component" value="Unassembled WGS sequence"/>
</dbReference>
<reference evidence="1 2" key="1">
    <citation type="submission" date="2013-12" db="EMBL/GenBank/DDBJ databases">
        <title>The Genome Sequence of Candida albicans P78048.</title>
        <authorList>
            <consortium name="The Broad Institute Genome Sequencing Platform"/>
            <consortium name="The Broad Institute Genome Sequencing Center for Infectious Disease"/>
            <person name="Cuomo C."/>
            <person name="Bennett R."/>
            <person name="Hirakawa M."/>
            <person name="Noverr M."/>
            <person name="Mitchell A."/>
            <person name="Young S.K."/>
            <person name="Zeng Q."/>
            <person name="Gargeya S."/>
            <person name="Fitzgerald M."/>
            <person name="Abouelleil A."/>
            <person name="Alvarado L."/>
            <person name="Berlin A.M."/>
            <person name="Chapman S.B."/>
            <person name="Dewar J."/>
            <person name="Goldberg J."/>
            <person name="Griggs A."/>
            <person name="Gujja S."/>
            <person name="Hansen M."/>
            <person name="Howarth C."/>
            <person name="Imamovic A."/>
            <person name="Larimer J."/>
            <person name="McCowan C."/>
            <person name="Murphy C."/>
            <person name="Pearson M."/>
            <person name="Priest M."/>
            <person name="Roberts A."/>
            <person name="Saif S."/>
            <person name="Shea T."/>
            <person name="Sykes S."/>
            <person name="Wortman J."/>
            <person name="Nusbaum C."/>
            <person name="Birren B."/>
        </authorList>
    </citation>
    <scope>NUCLEOTIDE SEQUENCE [LARGE SCALE GENOMIC DNA]</scope>
    <source>
        <strain evidence="1 2">P78048</strain>
    </source>
</reference>
<organism evidence="1 2">
    <name type="scientific">Candida albicans P78048</name>
    <dbReference type="NCBI Taxonomy" id="1094989"/>
    <lineage>
        <taxon>Eukaryota</taxon>
        <taxon>Fungi</taxon>
        <taxon>Dikarya</taxon>
        <taxon>Ascomycota</taxon>
        <taxon>Saccharomycotina</taxon>
        <taxon>Pichiomycetes</taxon>
        <taxon>Debaryomycetaceae</taxon>
        <taxon>Candida/Lodderomyces clade</taxon>
        <taxon>Candida</taxon>
    </lineage>
</organism>
<dbReference type="EMBL" id="AJIX01000009">
    <property type="protein sequence ID" value="KGR16573.1"/>
    <property type="molecule type" value="Genomic_DNA"/>
</dbReference>
<evidence type="ECO:0000313" key="1">
    <source>
        <dbReference type="EMBL" id="KGR16573.1"/>
    </source>
</evidence>
<accession>A0AB34PXJ8</accession>
<name>A0AB34PXJ8_CANAX</name>
<gene>
    <name evidence="1" type="ORF">MG3_01302</name>
</gene>
<sequence length="60" mass="6991">MQRKRCYSIVFTQKLYNIVTPISFGRVGSSFTSISNKIERIEDFFTFSYTSQTKIVLISI</sequence>
<proteinExistence type="predicted"/>
<evidence type="ECO:0000313" key="2">
    <source>
        <dbReference type="Proteomes" id="UP000030161"/>
    </source>
</evidence>
<comment type="caution">
    <text evidence="1">The sequence shown here is derived from an EMBL/GenBank/DDBJ whole genome shotgun (WGS) entry which is preliminary data.</text>
</comment>
<protein>
    <submittedName>
        <fullName evidence="1">Uncharacterized protein</fullName>
    </submittedName>
</protein>